<dbReference type="EMBL" id="KV453914">
    <property type="protein sequence ID" value="ODV78222.1"/>
    <property type="molecule type" value="Genomic_DNA"/>
</dbReference>
<dbReference type="GeneID" id="30982460"/>
<organism evidence="1 2">
    <name type="scientific">Suhomyces tanzawaensis NRRL Y-17324</name>
    <dbReference type="NCBI Taxonomy" id="984487"/>
    <lineage>
        <taxon>Eukaryota</taxon>
        <taxon>Fungi</taxon>
        <taxon>Dikarya</taxon>
        <taxon>Ascomycota</taxon>
        <taxon>Saccharomycotina</taxon>
        <taxon>Pichiomycetes</taxon>
        <taxon>Debaryomycetaceae</taxon>
        <taxon>Suhomyces</taxon>
    </lineage>
</organism>
<dbReference type="RefSeq" id="XP_020063344.1">
    <property type="nucleotide sequence ID" value="XM_020208323.1"/>
</dbReference>
<accession>A0A1E4SFP2</accession>
<dbReference type="Proteomes" id="UP000094285">
    <property type="component" value="Unassembled WGS sequence"/>
</dbReference>
<name>A0A1E4SFP2_9ASCO</name>
<evidence type="ECO:0000313" key="1">
    <source>
        <dbReference type="EMBL" id="ODV78222.1"/>
    </source>
</evidence>
<gene>
    <name evidence="1" type="ORF">CANTADRAFT_299426</name>
</gene>
<keyword evidence="2" id="KW-1185">Reference proteome</keyword>
<dbReference type="AlphaFoldDB" id="A0A1E4SFP2"/>
<proteinExistence type="predicted"/>
<evidence type="ECO:0000313" key="2">
    <source>
        <dbReference type="Proteomes" id="UP000094285"/>
    </source>
</evidence>
<protein>
    <submittedName>
        <fullName evidence="1">Uncharacterized protein</fullName>
    </submittedName>
</protein>
<reference evidence="2" key="1">
    <citation type="submission" date="2016-05" db="EMBL/GenBank/DDBJ databases">
        <title>Comparative genomics of biotechnologically important yeasts.</title>
        <authorList>
            <consortium name="DOE Joint Genome Institute"/>
            <person name="Riley R."/>
            <person name="Haridas S."/>
            <person name="Wolfe K.H."/>
            <person name="Lopes M.R."/>
            <person name="Hittinger C.T."/>
            <person name="Goker M."/>
            <person name="Salamov A."/>
            <person name="Wisecaver J."/>
            <person name="Long T.M."/>
            <person name="Aerts A.L."/>
            <person name="Barry K."/>
            <person name="Choi C."/>
            <person name="Clum A."/>
            <person name="Coughlan A.Y."/>
            <person name="Deshpande S."/>
            <person name="Douglass A.P."/>
            <person name="Hanson S.J."/>
            <person name="Klenk H.-P."/>
            <person name="Labutti K."/>
            <person name="Lapidus A."/>
            <person name="Lindquist E."/>
            <person name="Lipzen A."/>
            <person name="Meier-Kolthoff J.P."/>
            <person name="Ohm R.A."/>
            <person name="Otillar R.P."/>
            <person name="Pangilinan J."/>
            <person name="Peng Y."/>
            <person name="Rokas A."/>
            <person name="Rosa C.A."/>
            <person name="Scheuner C."/>
            <person name="Sibirny A.A."/>
            <person name="Slot J.C."/>
            <person name="Stielow J.B."/>
            <person name="Sun H."/>
            <person name="Kurtzman C.P."/>
            <person name="Blackwell M."/>
            <person name="Grigoriev I.V."/>
            <person name="Jeffries T.W."/>
        </authorList>
    </citation>
    <scope>NUCLEOTIDE SEQUENCE [LARGE SCALE GENOMIC DNA]</scope>
    <source>
        <strain evidence="2">NRRL Y-17324</strain>
    </source>
</reference>
<sequence>MSSVKVSSCRSMYTRDTAGYNGGARVMIIEPCGQDGHSLPLDSRLHNTHIFMIFGGMPHLVYLETDLPVRAIRAGESPYCASWTVAAILTINRKTIFPCILKLAKTSLPGSCSIVADNKTNKAPKAPKIRLQSSFIDEVVGCHS</sequence>